<comment type="caution">
    <text evidence="2">The sequence shown here is derived from an EMBL/GenBank/DDBJ whole genome shotgun (WGS) entry which is preliminary data.</text>
</comment>
<proteinExistence type="predicted"/>
<sequence length="217" mass="21672">MTVGVIVGMTSEAALIPPGPKLACAGAVPARAESLAQALLDQGAHALISIGIAGGLDPALEPGAVVVGSGVHVDGAVVACDGAWASRLLSVIPFSRAGLVFGADRVIGGTEAKHRLFTDHGAVIVDMESGAVARVAARAGIPLAVLRTVADPASRSLPRAAMAALDEDGNPRIGAVLAGLARRPWELAGLIRVGLDSRAALSALRDSLKIVGPTLGV</sequence>
<evidence type="ECO:0000313" key="2">
    <source>
        <dbReference type="EMBL" id="OAN51356.1"/>
    </source>
</evidence>
<keyword evidence="3" id="KW-1185">Reference proteome</keyword>
<gene>
    <name evidence="2" type="ORF">A6A04_16325</name>
</gene>
<dbReference type="GO" id="GO:0009116">
    <property type="term" value="P:nucleoside metabolic process"/>
    <property type="evidence" value="ECO:0007669"/>
    <property type="project" value="InterPro"/>
</dbReference>
<dbReference type="GO" id="GO:0005829">
    <property type="term" value="C:cytosol"/>
    <property type="evidence" value="ECO:0007669"/>
    <property type="project" value="TreeGrafter"/>
</dbReference>
<dbReference type="PANTHER" id="PTHR46832">
    <property type="entry name" value="5'-METHYLTHIOADENOSINE/S-ADENOSYLHOMOCYSTEINE NUCLEOSIDASE"/>
    <property type="match status" value="1"/>
</dbReference>
<dbReference type="EMBL" id="LWQT01000046">
    <property type="protein sequence ID" value="OAN51356.1"/>
    <property type="molecule type" value="Genomic_DNA"/>
</dbReference>
<dbReference type="GO" id="GO:0019284">
    <property type="term" value="P:L-methionine salvage from S-adenosylmethionine"/>
    <property type="evidence" value="ECO:0007669"/>
    <property type="project" value="TreeGrafter"/>
</dbReference>
<dbReference type="STRING" id="1285242.A6A04_16325"/>
<dbReference type="InterPro" id="IPR035994">
    <property type="entry name" value="Nucleoside_phosphorylase_sf"/>
</dbReference>
<accession>A0A178MR54</accession>
<dbReference type="NCBIfam" id="TIGR03468">
    <property type="entry name" value="HpnG"/>
    <property type="match status" value="1"/>
</dbReference>
<name>A0A178MR54_9PROT</name>
<dbReference type="GO" id="GO:0008930">
    <property type="term" value="F:methylthioadenosine nucleosidase activity"/>
    <property type="evidence" value="ECO:0007669"/>
    <property type="project" value="TreeGrafter"/>
</dbReference>
<organism evidence="2 3">
    <name type="scientific">Paramagnetospirillum marisnigri</name>
    <dbReference type="NCBI Taxonomy" id="1285242"/>
    <lineage>
        <taxon>Bacteria</taxon>
        <taxon>Pseudomonadati</taxon>
        <taxon>Pseudomonadota</taxon>
        <taxon>Alphaproteobacteria</taxon>
        <taxon>Rhodospirillales</taxon>
        <taxon>Magnetospirillaceae</taxon>
        <taxon>Paramagnetospirillum</taxon>
    </lineage>
</organism>
<evidence type="ECO:0000313" key="3">
    <source>
        <dbReference type="Proteomes" id="UP000078428"/>
    </source>
</evidence>
<dbReference type="GO" id="GO:0008782">
    <property type="term" value="F:adenosylhomocysteine nucleosidase activity"/>
    <property type="evidence" value="ECO:0007669"/>
    <property type="project" value="TreeGrafter"/>
</dbReference>
<dbReference type="AlphaFoldDB" id="A0A178MR54"/>
<dbReference type="InterPro" id="IPR000845">
    <property type="entry name" value="Nucleoside_phosphorylase_d"/>
</dbReference>
<dbReference type="Pfam" id="PF01048">
    <property type="entry name" value="PNP_UDP_1"/>
    <property type="match status" value="1"/>
</dbReference>
<evidence type="ECO:0000259" key="1">
    <source>
        <dbReference type="Pfam" id="PF01048"/>
    </source>
</evidence>
<dbReference type="Gene3D" id="3.40.50.1580">
    <property type="entry name" value="Nucleoside phosphorylase domain"/>
    <property type="match status" value="2"/>
</dbReference>
<dbReference type="OrthoDB" id="7357315at2"/>
<dbReference type="Proteomes" id="UP000078428">
    <property type="component" value="Unassembled WGS sequence"/>
</dbReference>
<dbReference type="SUPFAM" id="SSF53167">
    <property type="entry name" value="Purine and uridine phosphorylases"/>
    <property type="match status" value="1"/>
</dbReference>
<protein>
    <submittedName>
        <fullName evidence="2">Nucleoside phosphorylase</fullName>
    </submittedName>
</protein>
<reference evidence="2 3" key="1">
    <citation type="submission" date="2016-04" db="EMBL/GenBank/DDBJ databases">
        <title>Draft genome sequence of freshwater magnetotactic bacteria Magnetospirillum marisnigri SP-1 and Magnetospirillum moscoviense BB-1.</title>
        <authorList>
            <person name="Koziaeva V."/>
            <person name="Dziuba M.V."/>
            <person name="Ivanov T.M."/>
            <person name="Kuznetsov B."/>
            <person name="Grouzdev D.S."/>
        </authorList>
    </citation>
    <scope>NUCLEOTIDE SEQUENCE [LARGE SCALE GENOMIC DNA]</scope>
    <source>
        <strain evidence="2 3">SP-1</strain>
    </source>
</reference>
<dbReference type="PANTHER" id="PTHR46832:SF1">
    <property type="entry name" value="5'-METHYLTHIOADENOSINE_S-ADENOSYLHOMOCYSTEINE NUCLEOSIDASE"/>
    <property type="match status" value="1"/>
</dbReference>
<dbReference type="RefSeq" id="WP_068491655.1">
    <property type="nucleotide sequence ID" value="NZ_LWQT01000046.1"/>
</dbReference>
<feature type="domain" description="Nucleoside phosphorylase" evidence="1">
    <location>
        <begin position="24"/>
        <end position="155"/>
    </location>
</feature>
<dbReference type="InterPro" id="IPR017831">
    <property type="entry name" value="Hopanoid-assoc_phosphoryl_HpnG"/>
</dbReference>